<dbReference type="EMBL" id="JAZDWU010000009">
    <property type="protein sequence ID" value="KAK9990925.1"/>
    <property type="molecule type" value="Genomic_DNA"/>
</dbReference>
<reference evidence="1 2" key="1">
    <citation type="submission" date="2024-01" db="EMBL/GenBank/DDBJ databases">
        <title>A telomere-to-telomere, gap-free genome of sweet tea (Lithocarpus litseifolius).</title>
        <authorList>
            <person name="Zhou J."/>
        </authorList>
    </citation>
    <scope>NUCLEOTIDE SEQUENCE [LARGE SCALE GENOMIC DNA]</scope>
    <source>
        <strain evidence="1">Zhou-2022a</strain>
        <tissue evidence="1">Leaf</tissue>
    </source>
</reference>
<dbReference type="AlphaFoldDB" id="A0AAW2C1I3"/>
<sequence>EEAKADILPKVLRYSLPTKIYYQPLNSSSLSISTSKWVLQSDPNNCSSLFAKALNPLRDYLSMP</sequence>
<comment type="caution">
    <text evidence="1">The sequence shown here is derived from an EMBL/GenBank/DDBJ whole genome shotgun (WGS) entry which is preliminary data.</text>
</comment>
<organism evidence="1 2">
    <name type="scientific">Lithocarpus litseifolius</name>
    <dbReference type="NCBI Taxonomy" id="425828"/>
    <lineage>
        <taxon>Eukaryota</taxon>
        <taxon>Viridiplantae</taxon>
        <taxon>Streptophyta</taxon>
        <taxon>Embryophyta</taxon>
        <taxon>Tracheophyta</taxon>
        <taxon>Spermatophyta</taxon>
        <taxon>Magnoliopsida</taxon>
        <taxon>eudicotyledons</taxon>
        <taxon>Gunneridae</taxon>
        <taxon>Pentapetalae</taxon>
        <taxon>rosids</taxon>
        <taxon>fabids</taxon>
        <taxon>Fagales</taxon>
        <taxon>Fagaceae</taxon>
        <taxon>Lithocarpus</taxon>
    </lineage>
</organism>
<protein>
    <submittedName>
        <fullName evidence="1">Uncharacterized protein</fullName>
    </submittedName>
</protein>
<feature type="non-terminal residue" evidence="1">
    <location>
        <position position="1"/>
    </location>
</feature>
<name>A0AAW2C1I3_9ROSI</name>
<keyword evidence="2" id="KW-1185">Reference proteome</keyword>
<evidence type="ECO:0000313" key="2">
    <source>
        <dbReference type="Proteomes" id="UP001459277"/>
    </source>
</evidence>
<evidence type="ECO:0000313" key="1">
    <source>
        <dbReference type="EMBL" id="KAK9990925.1"/>
    </source>
</evidence>
<proteinExistence type="predicted"/>
<gene>
    <name evidence="1" type="ORF">SO802_025910</name>
</gene>
<accession>A0AAW2C1I3</accession>
<dbReference type="PANTHER" id="PTHR36704:SF1">
    <property type="entry name" value="OS06G0239700 PROTEIN"/>
    <property type="match status" value="1"/>
</dbReference>
<dbReference type="PANTHER" id="PTHR36704">
    <property type="entry name" value="PROTEIN, PUTATIVE-RELATED"/>
    <property type="match status" value="1"/>
</dbReference>
<dbReference type="Proteomes" id="UP001459277">
    <property type="component" value="Unassembled WGS sequence"/>
</dbReference>